<gene>
    <name evidence="1" type="ORF">rCG_62053</name>
</gene>
<proteinExistence type="predicted"/>
<dbReference type="Proteomes" id="UP000234681">
    <property type="component" value="Chromosome 6"/>
</dbReference>
<evidence type="ECO:0000313" key="2">
    <source>
        <dbReference type="Proteomes" id="UP000234681"/>
    </source>
</evidence>
<accession>A6HAQ6</accession>
<protein>
    <submittedName>
        <fullName evidence="1">RCG62053</fullName>
    </submittedName>
</protein>
<dbReference type="AlphaFoldDB" id="A6HAQ6"/>
<reference evidence="2" key="1">
    <citation type="submission" date="2005-09" db="EMBL/GenBank/DDBJ databases">
        <authorList>
            <person name="Mural R.J."/>
            <person name="Li P.W."/>
            <person name="Adams M.D."/>
            <person name="Amanatides P.G."/>
            <person name="Baden-Tillson H."/>
            <person name="Barnstead M."/>
            <person name="Chin S.H."/>
            <person name="Dew I."/>
            <person name="Evans C.A."/>
            <person name="Ferriera S."/>
            <person name="Flanigan M."/>
            <person name="Fosler C."/>
            <person name="Glodek A."/>
            <person name="Gu Z."/>
            <person name="Holt R.A."/>
            <person name="Jennings D."/>
            <person name="Kraft C.L."/>
            <person name="Lu F."/>
            <person name="Nguyen T."/>
            <person name="Nusskern D.R."/>
            <person name="Pfannkoch C.M."/>
            <person name="Sitter C."/>
            <person name="Sutton G.G."/>
            <person name="Venter J.C."/>
            <person name="Wang Z."/>
            <person name="Woodage T."/>
            <person name="Zheng X.H."/>
            <person name="Zhong F."/>
        </authorList>
    </citation>
    <scope>NUCLEOTIDE SEQUENCE [LARGE SCALE GENOMIC DNA]</scope>
    <source>
        <strain>BN</strain>
        <strain evidence="2">Sprague-Dawley</strain>
    </source>
</reference>
<dbReference type="EMBL" id="CH473947">
    <property type="protein sequence ID" value="EDM03111.1"/>
    <property type="molecule type" value="Genomic_DNA"/>
</dbReference>
<name>A6HAQ6_RAT</name>
<sequence>MAFGKGPLCAAVEAQTTALLQSRNFSALSQHQASGQGGRCELPAVATIPATCCHDSTP</sequence>
<evidence type="ECO:0000313" key="1">
    <source>
        <dbReference type="EMBL" id="EDM03111.1"/>
    </source>
</evidence>
<organism evidence="1 2">
    <name type="scientific">Rattus norvegicus</name>
    <name type="common">Rat</name>
    <dbReference type="NCBI Taxonomy" id="10116"/>
    <lineage>
        <taxon>Eukaryota</taxon>
        <taxon>Metazoa</taxon>
        <taxon>Chordata</taxon>
        <taxon>Craniata</taxon>
        <taxon>Vertebrata</taxon>
        <taxon>Euteleostomi</taxon>
        <taxon>Mammalia</taxon>
        <taxon>Eutheria</taxon>
        <taxon>Euarchontoglires</taxon>
        <taxon>Glires</taxon>
        <taxon>Rodentia</taxon>
        <taxon>Myomorpha</taxon>
        <taxon>Muroidea</taxon>
        <taxon>Muridae</taxon>
        <taxon>Murinae</taxon>
        <taxon>Rattus</taxon>
    </lineage>
</organism>